<protein>
    <recommendedName>
        <fullName evidence="4">Extracellular membrane protein CFEM domain-containing protein</fullName>
    </recommendedName>
</protein>
<evidence type="ECO:0000313" key="2">
    <source>
        <dbReference type="EMBL" id="CZR51797.1"/>
    </source>
</evidence>
<feature type="chain" id="PRO_5012860474" description="Extracellular membrane protein CFEM domain-containing protein" evidence="1">
    <location>
        <begin position="19"/>
        <end position="109"/>
    </location>
</feature>
<accession>A0A1L7WGC0</accession>
<gene>
    <name evidence="2" type="ORF">PAC_01674</name>
</gene>
<proteinExistence type="predicted"/>
<dbReference type="AlphaFoldDB" id="A0A1L7WGC0"/>
<dbReference type="OrthoDB" id="5228648at2759"/>
<sequence>MQFNIVLVFATFLAAIEACKCGGNIDATKACCRNVGGNPSDVDCPANQISERLSNFASCCNSLGSRSDCRCPVGCARNETDAAQSAAGLPLLTDAEVTSFVASYGHLDE</sequence>
<keyword evidence="1" id="KW-0732">Signal</keyword>
<evidence type="ECO:0008006" key="4">
    <source>
        <dbReference type="Google" id="ProtNLM"/>
    </source>
</evidence>
<organism evidence="2 3">
    <name type="scientific">Phialocephala subalpina</name>
    <dbReference type="NCBI Taxonomy" id="576137"/>
    <lineage>
        <taxon>Eukaryota</taxon>
        <taxon>Fungi</taxon>
        <taxon>Dikarya</taxon>
        <taxon>Ascomycota</taxon>
        <taxon>Pezizomycotina</taxon>
        <taxon>Leotiomycetes</taxon>
        <taxon>Helotiales</taxon>
        <taxon>Mollisiaceae</taxon>
        <taxon>Phialocephala</taxon>
        <taxon>Phialocephala fortinii species complex</taxon>
    </lineage>
</organism>
<name>A0A1L7WGC0_9HELO</name>
<evidence type="ECO:0000313" key="3">
    <source>
        <dbReference type="Proteomes" id="UP000184330"/>
    </source>
</evidence>
<dbReference type="Proteomes" id="UP000184330">
    <property type="component" value="Unassembled WGS sequence"/>
</dbReference>
<keyword evidence="3" id="KW-1185">Reference proteome</keyword>
<reference evidence="2 3" key="1">
    <citation type="submission" date="2016-03" db="EMBL/GenBank/DDBJ databases">
        <authorList>
            <person name="Ploux O."/>
        </authorList>
    </citation>
    <scope>NUCLEOTIDE SEQUENCE [LARGE SCALE GENOMIC DNA]</scope>
    <source>
        <strain evidence="2 3">UAMH 11012</strain>
    </source>
</reference>
<evidence type="ECO:0000256" key="1">
    <source>
        <dbReference type="SAM" id="SignalP"/>
    </source>
</evidence>
<dbReference type="EMBL" id="FJOG01000002">
    <property type="protein sequence ID" value="CZR51797.1"/>
    <property type="molecule type" value="Genomic_DNA"/>
</dbReference>
<feature type="signal peptide" evidence="1">
    <location>
        <begin position="1"/>
        <end position="18"/>
    </location>
</feature>